<evidence type="ECO:0000256" key="3">
    <source>
        <dbReference type="ARBA" id="ARBA00004496"/>
    </source>
</evidence>
<dbReference type="GO" id="GO:0000049">
    <property type="term" value="F:tRNA binding"/>
    <property type="evidence" value="ECO:0007669"/>
    <property type="project" value="TreeGrafter"/>
</dbReference>
<evidence type="ECO:0000259" key="16">
    <source>
        <dbReference type="PROSITE" id="PS51163"/>
    </source>
</evidence>
<keyword evidence="18" id="KW-1185">Reference proteome</keyword>
<dbReference type="FunFam" id="3.90.870.10:FF:000007">
    <property type="entry name" value="YrdC N6-threonylcarbamoyltransferase domain containing"/>
    <property type="match status" value="1"/>
</dbReference>
<keyword evidence="10" id="KW-0809">Transit peptide</keyword>
<dbReference type="EMBL" id="CAJFDH010000001">
    <property type="protein sequence ID" value="CAD5206894.1"/>
    <property type="molecule type" value="Genomic_DNA"/>
</dbReference>
<name>A0A811JUE9_9BILA</name>
<dbReference type="Gene3D" id="3.90.870.10">
    <property type="entry name" value="DHBP synthase"/>
    <property type="match status" value="1"/>
</dbReference>
<evidence type="ECO:0000256" key="14">
    <source>
        <dbReference type="ARBA" id="ARBA00058524"/>
    </source>
</evidence>
<dbReference type="AlphaFoldDB" id="A0A811JUE9"/>
<gene>
    <name evidence="17" type="ORF">BOKJ2_LOCUS1578</name>
</gene>
<evidence type="ECO:0000256" key="10">
    <source>
        <dbReference type="ARBA" id="ARBA00022946"/>
    </source>
</evidence>
<keyword evidence="11" id="KW-0496">Mitochondrion</keyword>
<comment type="caution">
    <text evidence="17">The sequence shown here is derived from an EMBL/GenBank/DDBJ whole genome shotgun (WGS) entry which is preliminary data.</text>
</comment>
<dbReference type="GO" id="GO:0061710">
    <property type="term" value="F:L-threonylcarbamoyladenylate synthase"/>
    <property type="evidence" value="ECO:0007669"/>
    <property type="project" value="UniProtKB-EC"/>
</dbReference>
<dbReference type="Proteomes" id="UP000783686">
    <property type="component" value="Unassembled WGS sequence"/>
</dbReference>
<evidence type="ECO:0000256" key="4">
    <source>
        <dbReference type="ARBA" id="ARBA00007663"/>
    </source>
</evidence>
<dbReference type="EC" id="2.7.7.87" evidence="5"/>
<keyword evidence="9" id="KW-0808">Transferase</keyword>
<dbReference type="PANTHER" id="PTHR17490">
    <property type="entry name" value="SUA5"/>
    <property type="match status" value="1"/>
</dbReference>
<sequence>MSKQARSVLQMGDIVQKMSKKQTIFADICKERCKVLQSTVEVLSRGGVVALPTDTVYGLITLYSHSQQLLDVKKRDPKKPIGLFFANPELIFDYTYPTVDKELLYKLLPGRVTLLLQRLPSFPSHFIYENDLLGVRVPDNAFIREVCTEFDEPIAQTSANTSGNASSTQPEEFEELWESIDLVLHDKESCSKGRVGSTIIDLSEKGYYSIVREGCIREHCERILIDHGLKQK</sequence>
<comment type="function">
    <text evidence="14">Cytoplasmic and mitochondrial threonylcarbamoyl-AMP synthase required for the formation of a threonylcarbamoyl group on adenosine at position 37 (t(6)A37) in tRNAs that read codons beginning with adenine. Catalyzes the conversion of L-threonine, HCO(3)(-)/CO(2) and ATP to give threonylcarbamoyl-AMP (TC-AMP) as the acyladenylate intermediate, with the release of diphosphate. Participates in t(6)A37 formation in cytoplasmic and mitochondrial tRNAs. May regulate the activity of some transporters.</text>
</comment>
<evidence type="ECO:0000256" key="8">
    <source>
        <dbReference type="ARBA" id="ARBA00022490"/>
    </source>
</evidence>
<dbReference type="Proteomes" id="UP000614601">
    <property type="component" value="Unassembled WGS sequence"/>
</dbReference>
<evidence type="ECO:0000256" key="1">
    <source>
        <dbReference type="ARBA" id="ARBA00004173"/>
    </source>
</evidence>
<dbReference type="InterPro" id="IPR006070">
    <property type="entry name" value="Sua5-like_dom"/>
</dbReference>
<comment type="subunit">
    <text evidence="15">Interacts with RSC1A1.</text>
</comment>
<feature type="domain" description="YrdC-like" evidence="16">
    <location>
        <begin position="33"/>
        <end position="216"/>
    </location>
</feature>
<accession>A0A811JUE9</accession>
<comment type="subcellular location">
    <subcellularLocation>
        <location evidence="2">Cell membrane</location>
        <topology evidence="2">Peripheral membrane protein</topology>
    </subcellularLocation>
    <subcellularLocation>
        <location evidence="3">Cytoplasm</location>
    </subcellularLocation>
    <subcellularLocation>
        <location evidence="1">Mitochondrion</location>
    </subcellularLocation>
</comment>
<dbReference type="EMBL" id="CAJFCW020000001">
    <property type="protein sequence ID" value="CAG9083549.1"/>
    <property type="molecule type" value="Genomic_DNA"/>
</dbReference>
<dbReference type="PROSITE" id="PS51163">
    <property type="entry name" value="YRDC"/>
    <property type="match status" value="1"/>
</dbReference>
<dbReference type="Pfam" id="PF01300">
    <property type="entry name" value="Sua5_yciO_yrdC"/>
    <property type="match status" value="1"/>
</dbReference>
<dbReference type="GO" id="GO:0003725">
    <property type="term" value="F:double-stranded RNA binding"/>
    <property type="evidence" value="ECO:0007669"/>
    <property type="project" value="InterPro"/>
</dbReference>
<dbReference type="InterPro" id="IPR017945">
    <property type="entry name" value="DHBP_synth_RibB-like_a/b_dom"/>
</dbReference>
<proteinExistence type="inferred from homology"/>
<evidence type="ECO:0000256" key="11">
    <source>
        <dbReference type="ARBA" id="ARBA00023128"/>
    </source>
</evidence>
<evidence type="ECO:0000313" key="18">
    <source>
        <dbReference type="Proteomes" id="UP000614601"/>
    </source>
</evidence>
<dbReference type="SUPFAM" id="SSF55821">
    <property type="entry name" value="YrdC/RibB"/>
    <property type="match status" value="1"/>
</dbReference>
<evidence type="ECO:0000256" key="2">
    <source>
        <dbReference type="ARBA" id="ARBA00004202"/>
    </source>
</evidence>
<reference evidence="17" key="1">
    <citation type="submission" date="2020-09" db="EMBL/GenBank/DDBJ databases">
        <authorList>
            <person name="Kikuchi T."/>
        </authorList>
    </citation>
    <scope>NUCLEOTIDE SEQUENCE</scope>
    <source>
        <strain evidence="17">SH1</strain>
    </source>
</reference>
<evidence type="ECO:0000256" key="6">
    <source>
        <dbReference type="ARBA" id="ARBA00015492"/>
    </source>
</evidence>
<dbReference type="GO" id="GO:0005739">
    <property type="term" value="C:mitochondrion"/>
    <property type="evidence" value="ECO:0007669"/>
    <property type="project" value="UniProtKB-SubCell"/>
</dbReference>
<keyword evidence="8" id="KW-0963">Cytoplasm</keyword>
<protein>
    <recommendedName>
        <fullName evidence="6">Threonylcarbamoyl-AMP synthase</fullName>
        <ecNumber evidence="5">2.7.7.87</ecNumber>
    </recommendedName>
</protein>
<keyword evidence="12" id="KW-0472">Membrane</keyword>
<evidence type="ECO:0000256" key="7">
    <source>
        <dbReference type="ARBA" id="ARBA00022475"/>
    </source>
</evidence>
<dbReference type="OrthoDB" id="3648309at2759"/>
<organism evidence="17 18">
    <name type="scientific">Bursaphelenchus okinawaensis</name>
    <dbReference type="NCBI Taxonomy" id="465554"/>
    <lineage>
        <taxon>Eukaryota</taxon>
        <taxon>Metazoa</taxon>
        <taxon>Ecdysozoa</taxon>
        <taxon>Nematoda</taxon>
        <taxon>Chromadorea</taxon>
        <taxon>Rhabditida</taxon>
        <taxon>Tylenchina</taxon>
        <taxon>Tylenchomorpha</taxon>
        <taxon>Aphelenchoidea</taxon>
        <taxon>Aphelenchoididae</taxon>
        <taxon>Bursaphelenchus</taxon>
    </lineage>
</organism>
<evidence type="ECO:0000256" key="5">
    <source>
        <dbReference type="ARBA" id="ARBA00012584"/>
    </source>
</evidence>
<keyword evidence="7" id="KW-1003">Cell membrane</keyword>
<comment type="catalytic activity">
    <reaction evidence="13">
        <text>L-threonine + hydrogencarbonate + ATP = L-threonylcarbamoyladenylate + diphosphate + H2O</text>
        <dbReference type="Rhea" id="RHEA:36407"/>
        <dbReference type="ChEBI" id="CHEBI:15377"/>
        <dbReference type="ChEBI" id="CHEBI:17544"/>
        <dbReference type="ChEBI" id="CHEBI:30616"/>
        <dbReference type="ChEBI" id="CHEBI:33019"/>
        <dbReference type="ChEBI" id="CHEBI:57926"/>
        <dbReference type="ChEBI" id="CHEBI:73682"/>
        <dbReference type="EC" id="2.7.7.87"/>
    </reaction>
</comment>
<evidence type="ECO:0000256" key="12">
    <source>
        <dbReference type="ARBA" id="ARBA00023136"/>
    </source>
</evidence>
<evidence type="ECO:0000256" key="13">
    <source>
        <dbReference type="ARBA" id="ARBA00048366"/>
    </source>
</evidence>
<dbReference type="GO" id="GO:0005886">
    <property type="term" value="C:plasma membrane"/>
    <property type="evidence" value="ECO:0007669"/>
    <property type="project" value="UniProtKB-SubCell"/>
</dbReference>
<dbReference type="PANTHER" id="PTHR17490:SF10">
    <property type="entry name" value="THREONYLCARBAMOYL-AMP SYNTHASE"/>
    <property type="match status" value="1"/>
</dbReference>
<comment type="similarity">
    <text evidence="4">Belongs to the SUA5 family.</text>
</comment>
<dbReference type="InterPro" id="IPR050156">
    <property type="entry name" value="TC-AMP_synthase_SUA5"/>
</dbReference>
<evidence type="ECO:0000256" key="15">
    <source>
        <dbReference type="ARBA" id="ARBA00063146"/>
    </source>
</evidence>
<evidence type="ECO:0000313" key="17">
    <source>
        <dbReference type="EMBL" id="CAD5206894.1"/>
    </source>
</evidence>
<dbReference type="GO" id="GO:0006450">
    <property type="term" value="P:regulation of translational fidelity"/>
    <property type="evidence" value="ECO:0007669"/>
    <property type="project" value="TreeGrafter"/>
</dbReference>
<evidence type="ECO:0000256" key="9">
    <source>
        <dbReference type="ARBA" id="ARBA00022679"/>
    </source>
</evidence>
<dbReference type="NCBIfam" id="TIGR00057">
    <property type="entry name" value="L-threonylcarbamoyladenylate synthase"/>
    <property type="match status" value="1"/>
</dbReference>